<evidence type="ECO:0000313" key="3">
    <source>
        <dbReference type="Proteomes" id="UP001148018"/>
    </source>
</evidence>
<dbReference type="EMBL" id="JANIIK010000043">
    <property type="protein sequence ID" value="KAJ3605477.1"/>
    <property type="molecule type" value="Genomic_DNA"/>
</dbReference>
<dbReference type="AlphaFoldDB" id="A0A9Q0EJ51"/>
<gene>
    <name evidence="2" type="ORF">NHX12_027523</name>
</gene>
<feature type="compositionally biased region" description="Polar residues" evidence="1">
    <location>
        <begin position="1"/>
        <end position="15"/>
    </location>
</feature>
<dbReference type="Proteomes" id="UP001148018">
    <property type="component" value="Unassembled WGS sequence"/>
</dbReference>
<organism evidence="2 3">
    <name type="scientific">Muraenolepis orangiensis</name>
    <name type="common">Patagonian moray cod</name>
    <dbReference type="NCBI Taxonomy" id="630683"/>
    <lineage>
        <taxon>Eukaryota</taxon>
        <taxon>Metazoa</taxon>
        <taxon>Chordata</taxon>
        <taxon>Craniata</taxon>
        <taxon>Vertebrata</taxon>
        <taxon>Euteleostomi</taxon>
        <taxon>Actinopterygii</taxon>
        <taxon>Neopterygii</taxon>
        <taxon>Teleostei</taxon>
        <taxon>Neoteleostei</taxon>
        <taxon>Acanthomorphata</taxon>
        <taxon>Zeiogadaria</taxon>
        <taxon>Gadariae</taxon>
        <taxon>Gadiformes</taxon>
        <taxon>Muraenolepidoidei</taxon>
        <taxon>Muraenolepididae</taxon>
        <taxon>Muraenolepis</taxon>
    </lineage>
</organism>
<proteinExistence type="predicted"/>
<reference evidence="2" key="1">
    <citation type="submission" date="2022-07" db="EMBL/GenBank/DDBJ databases">
        <title>Chromosome-level genome of Muraenolepis orangiensis.</title>
        <authorList>
            <person name="Kim J."/>
        </authorList>
    </citation>
    <scope>NUCLEOTIDE SEQUENCE</scope>
    <source>
        <strain evidence="2">KU_S4_2022</strain>
        <tissue evidence="2">Muscle</tissue>
    </source>
</reference>
<sequence length="98" mass="10844">MSYNTGQQRPETMNQGPRKHMWSVTQYTGRLDQQEDSGAEIYLFMDMEENFRSPSSSPLKPALISSKARPSLAPSSPLKPALISSKAALSSEAHPHLL</sequence>
<feature type="region of interest" description="Disordered" evidence="1">
    <location>
        <begin position="1"/>
        <end position="21"/>
    </location>
</feature>
<name>A0A9Q0EJ51_9TELE</name>
<feature type="compositionally biased region" description="Low complexity" evidence="1">
    <location>
        <begin position="65"/>
        <end position="79"/>
    </location>
</feature>
<comment type="caution">
    <text evidence="2">The sequence shown here is derived from an EMBL/GenBank/DDBJ whole genome shotgun (WGS) entry which is preliminary data.</text>
</comment>
<accession>A0A9Q0EJ51</accession>
<keyword evidence="3" id="KW-1185">Reference proteome</keyword>
<protein>
    <submittedName>
        <fullName evidence="2">Uncharacterized protein</fullName>
    </submittedName>
</protein>
<feature type="region of interest" description="Disordered" evidence="1">
    <location>
        <begin position="51"/>
        <end position="79"/>
    </location>
</feature>
<evidence type="ECO:0000313" key="2">
    <source>
        <dbReference type="EMBL" id="KAJ3605477.1"/>
    </source>
</evidence>
<evidence type="ECO:0000256" key="1">
    <source>
        <dbReference type="SAM" id="MobiDB-lite"/>
    </source>
</evidence>